<dbReference type="EMBL" id="LXQA010694199">
    <property type="protein sequence ID" value="MCI66367.1"/>
    <property type="molecule type" value="Genomic_DNA"/>
</dbReference>
<proteinExistence type="predicted"/>
<evidence type="ECO:0000313" key="2">
    <source>
        <dbReference type="Proteomes" id="UP000265520"/>
    </source>
</evidence>
<evidence type="ECO:0000313" key="1">
    <source>
        <dbReference type="EMBL" id="MCI66367.1"/>
    </source>
</evidence>
<dbReference type="AlphaFoldDB" id="A0A392U0Q1"/>
<feature type="non-terminal residue" evidence="1">
    <location>
        <position position="1"/>
    </location>
</feature>
<dbReference type="Proteomes" id="UP000265520">
    <property type="component" value="Unassembled WGS sequence"/>
</dbReference>
<accession>A0A392U0Q1</accession>
<keyword evidence="2" id="KW-1185">Reference proteome</keyword>
<comment type="caution">
    <text evidence="1">The sequence shown here is derived from an EMBL/GenBank/DDBJ whole genome shotgun (WGS) entry which is preliminary data.</text>
</comment>
<name>A0A392U0Q1_9FABA</name>
<reference evidence="1 2" key="1">
    <citation type="journal article" date="2018" name="Front. Plant Sci.">
        <title>Red Clover (Trifolium pratense) and Zigzag Clover (T. medium) - A Picture of Genomic Similarities and Differences.</title>
        <authorList>
            <person name="Dluhosova J."/>
            <person name="Istvanek J."/>
            <person name="Nedelnik J."/>
            <person name="Repkova J."/>
        </authorList>
    </citation>
    <scope>NUCLEOTIDE SEQUENCE [LARGE SCALE GENOMIC DNA]</scope>
    <source>
        <strain evidence="2">cv. 10/8</strain>
        <tissue evidence="1">Leaf</tissue>
    </source>
</reference>
<organism evidence="1 2">
    <name type="scientific">Trifolium medium</name>
    <dbReference type="NCBI Taxonomy" id="97028"/>
    <lineage>
        <taxon>Eukaryota</taxon>
        <taxon>Viridiplantae</taxon>
        <taxon>Streptophyta</taxon>
        <taxon>Embryophyta</taxon>
        <taxon>Tracheophyta</taxon>
        <taxon>Spermatophyta</taxon>
        <taxon>Magnoliopsida</taxon>
        <taxon>eudicotyledons</taxon>
        <taxon>Gunneridae</taxon>
        <taxon>Pentapetalae</taxon>
        <taxon>rosids</taxon>
        <taxon>fabids</taxon>
        <taxon>Fabales</taxon>
        <taxon>Fabaceae</taxon>
        <taxon>Papilionoideae</taxon>
        <taxon>50 kb inversion clade</taxon>
        <taxon>NPAAA clade</taxon>
        <taxon>Hologalegina</taxon>
        <taxon>IRL clade</taxon>
        <taxon>Trifolieae</taxon>
        <taxon>Trifolium</taxon>
    </lineage>
</organism>
<sequence length="82" mass="9429">TVPCARRSRPGARRHWQRLNRLKTKPGREAQPSLDARRCSQHAAQFQLEVVFELQNGLFDFNIPNQASNNIHTCPQYIGDKS</sequence>
<protein>
    <submittedName>
        <fullName evidence="1">Uncharacterized protein</fullName>
    </submittedName>
</protein>